<dbReference type="NCBIfam" id="TIGR04038">
    <property type="entry name" value="tatD_link_rSAM"/>
    <property type="match status" value="1"/>
</dbReference>
<dbReference type="InterPro" id="IPR058240">
    <property type="entry name" value="rSAM_sf"/>
</dbReference>
<evidence type="ECO:0000313" key="8">
    <source>
        <dbReference type="Proteomes" id="UP001206692"/>
    </source>
</evidence>
<sequence length="220" mass="25050">MIVYTVVGQGQYVDLKDNLALQKESPWSMYVNLTNRCTCSCTFCLRSMKKMAEDETLWLKKEPTVDEVKKELDGAPWDRINEVVFCGFGEPTERLEDLKTLLSYVKEKHPTVKTRLNTNGLSDLDYGRPTAQDFGGGILDTISISMNASNKERYLELTRSKFGLPSFDAMLNFAVSCKQYVKNVVLTVVDKVEDSEEIKKCRAICDDLGLTLRVRVYEDK</sequence>
<protein>
    <submittedName>
        <fullName evidence="7">TatD family nuclease-associated radical SAM protein</fullName>
    </submittedName>
</protein>
<organism evidence="7 8">
    <name type="scientific">Megasphaera massiliensis</name>
    <dbReference type="NCBI Taxonomy" id="1232428"/>
    <lineage>
        <taxon>Bacteria</taxon>
        <taxon>Bacillati</taxon>
        <taxon>Bacillota</taxon>
        <taxon>Negativicutes</taxon>
        <taxon>Veillonellales</taxon>
        <taxon>Veillonellaceae</taxon>
        <taxon>Megasphaera</taxon>
    </lineage>
</organism>
<evidence type="ECO:0000256" key="5">
    <source>
        <dbReference type="ARBA" id="ARBA00023014"/>
    </source>
</evidence>
<gene>
    <name evidence="7" type="ORF">NE675_11255</name>
</gene>
<dbReference type="PANTHER" id="PTHR42836">
    <property type="entry name" value="7-CARBOXY-7-DEAZAGUANINE SYNTHASE"/>
    <property type="match status" value="1"/>
</dbReference>
<dbReference type="PANTHER" id="PTHR42836:SF1">
    <property type="entry name" value="7-CARBOXY-7-DEAZAGUANINE SYNTHASE"/>
    <property type="match status" value="1"/>
</dbReference>
<keyword evidence="3" id="KW-0479">Metal-binding</keyword>
<dbReference type="Proteomes" id="UP001206692">
    <property type="component" value="Unassembled WGS sequence"/>
</dbReference>
<dbReference type="EMBL" id="JANGEW010000031">
    <property type="protein sequence ID" value="MCQ5343595.1"/>
    <property type="molecule type" value="Genomic_DNA"/>
</dbReference>
<dbReference type="SUPFAM" id="SSF102114">
    <property type="entry name" value="Radical SAM enzymes"/>
    <property type="match status" value="1"/>
</dbReference>
<name>A0ABT1SWC5_9FIRM</name>
<dbReference type="InterPro" id="IPR007197">
    <property type="entry name" value="rSAM"/>
</dbReference>
<dbReference type="InterPro" id="IPR023821">
    <property type="entry name" value="rSAM_TatD-assoc"/>
</dbReference>
<accession>A0ABT1SWC5</accession>
<keyword evidence="1" id="KW-0004">4Fe-4S</keyword>
<reference evidence="7 8" key="1">
    <citation type="submission" date="2022-06" db="EMBL/GenBank/DDBJ databases">
        <title>Isolation of gut microbiota from human fecal samples.</title>
        <authorList>
            <person name="Pamer E.G."/>
            <person name="Barat B."/>
            <person name="Waligurski E."/>
            <person name="Medina S."/>
            <person name="Paddock L."/>
            <person name="Mostad J."/>
        </authorList>
    </citation>
    <scope>NUCLEOTIDE SEQUENCE [LARGE SCALE GENOMIC DNA]</scope>
    <source>
        <strain evidence="7 8">DFI.1.1</strain>
    </source>
</reference>
<evidence type="ECO:0000256" key="3">
    <source>
        <dbReference type="ARBA" id="ARBA00022723"/>
    </source>
</evidence>
<evidence type="ECO:0000313" key="7">
    <source>
        <dbReference type="EMBL" id="MCQ5343595.1"/>
    </source>
</evidence>
<comment type="caution">
    <text evidence="7">The sequence shown here is derived from an EMBL/GenBank/DDBJ whole genome shotgun (WGS) entry which is preliminary data.</text>
</comment>
<dbReference type="PROSITE" id="PS51918">
    <property type="entry name" value="RADICAL_SAM"/>
    <property type="match status" value="1"/>
</dbReference>
<evidence type="ECO:0000256" key="4">
    <source>
        <dbReference type="ARBA" id="ARBA00023004"/>
    </source>
</evidence>
<dbReference type="SFLD" id="SFLDS00029">
    <property type="entry name" value="Radical_SAM"/>
    <property type="match status" value="1"/>
</dbReference>
<evidence type="ECO:0000256" key="1">
    <source>
        <dbReference type="ARBA" id="ARBA00022485"/>
    </source>
</evidence>
<keyword evidence="2" id="KW-0949">S-adenosyl-L-methionine</keyword>
<keyword evidence="5" id="KW-0411">Iron-sulfur</keyword>
<dbReference type="Gene3D" id="3.20.20.70">
    <property type="entry name" value="Aldolase class I"/>
    <property type="match status" value="1"/>
</dbReference>
<dbReference type="SFLD" id="SFLDG01111">
    <property type="entry name" value="Uncharacterised_Radical_SAM_Su"/>
    <property type="match status" value="1"/>
</dbReference>
<evidence type="ECO:0000259" key="6">
    <source>
        <dbReference type="PROSITE" id="PS51918"/>
    </source>
</evidence>
<dbReference type="Pfam" id="PF04055">
    <property type="entry name" value="Radical_SAM"/>
    <property type="match status" value="1"/>
</dbReference>
<dbReference type="CDD" id="cd01335">
    <property type="entry name" value="Radical_SAM"/>
    <property type="match status" value="1"/>
</dbReference>
<evidence type="ECO:0000256" key="2">
    <source>
        <dbReference type="ARBA" id="ARBA00022691"/>
    </source>
</evidence>
<proteinExistence type="predicted"/>
<dbReference type="RefSeq" id="WP_062412723.1">
    <property type="nucleotide sequence ID" value="NZ_JAJCIO010000035.1"/>
</dbReference>
<keyword evidence="4" id="KW-0408">Iron</keyword>
<dbReference type="InterPro" id="IPR013785">
    <property type="entry name" value="Aldolase_TIM"/>
</dbReference>
<keyword evidence="8" id="KW-1185">Reference proteome</keyword>
<feature type="domain" description="Radical SAM core" evidence="6">
    <location>
        <begin position="23"/>
        <end position="220"/>
    </location>
</feature>